<gene>
    <name evidence="1" type="ORF">CBM2613_A40049</name>
</gene>
<dbReference type="Proteomes" id="UP000256952">
    <property type="component" value="Chromosome CBM2613_a"/>
</dbReference>
<accession>A0A375E2Q2</accession>
<protein>
    <submittedName>
        <fullName evidence="1">Uncharacterized protein</fullName>
    </submittedName>
</protein>
<organism evidence="1">
    <name type="scientific">Cupriavidus taiwanensis</name>
    <dbReference type="NCBI Taxonomy" id="164546"/>
    <lineage>
        <taxon>Bacteria</taxon>
        <taxon>Pseudomonadati</taxon>
        <taxon>Pseudomonadota</taxon>
        <taxon>Betaproteobacteria</taxon>
        <taxon>Burkholderiales</taxon>
        <taxon>Burkholderiaceae</taxon>
        <taxon>Cupriavidus</taxon>
    </lineage>
</organism>
<reference evidence="1" key="1">
    <citation type="submission" date="2018-01" db="EMBL/GenBank/DDBJ databases">
        <authorList>
            <person name="Clerissi C."/>
        </authorList>
    </citation>
    <scope>NUCLEOTIDE SEQUENCE</scope>
    <source>
        <strain evidence="1">Cupriavidus taiwanensis STM 8556</strain>
    </source>
</reference>
<dbReference type="EMBL" id="OFTH01000028">
    <property type="protein sequence ID" value="SOZ63022.1"/>
    <property type="molecule type" value="Genomic_DNA"/>
</dbReference>
<comment type="caution">
    <text evidence="1">The sequence shown here is derived from an EMBL/GenBank/DDBJ whole genome shotgun (WGS) entry which is preliminary data.</text>
</comment>
<proteinExistence type="predicted"/>
<sequence>MLPYGRALTDVRAQWLQSVQDAMPTRWVGLNRVAVMQQRRAQTPSRWESVKANSPKGERPRLGRWLAVDQQKQATIPTENPAGIAPIDLPHLAARRV</sequence>
<name>A0A375E2Q2_9BURK</name>
<dbReference type="AlphaFoldDB" id="A0A375E2Q2"/>
<evidence type="ECO:0000313" key="1">
    <source>
        <dbReference type="EMBL" id="SOZ63022.1"/>
    </source>
</evidence>